<evidence type="ECO:0000313" key="3">
    <source>
        <dbReference type="EMBL" id="RYO87702.1"/>
    </source>
</evidence>
<dbReference type="InterPro" id="IPR056125">
    <property type="entry name" value="DUF7708"/>
</dbReference>
<feature type="domain" description="DUF7708" evidence="2">
    <location>
        <begin position="3"/>
        <end position="85"/>
    </location>
</feature>
<evidence type="ECO:0000313" key="4">
    <source>
        <dbReference type="Proteomes" id="UP000294003"/>
    </source>
</evidence>
<sequence length="317" mass="36482">MQDLKNEYSRMVLNSEIYPTPNMRCYITTTYKLGIEFVQDAAIYYARPTWRRILDSILRPPFLLSRKVKDVSDAMAQILKEMDALLNKRVHEIQAQVGQVQTEVGELSREVHQLKTEVAGLHANHETERLAILNSELSQYHIQPDKSYKTWKNSRTNCMLALHGKDPYRPDILLLAVTGNNADGTQVAMAEFYAQKTDFMPRTVKKISAIICLILQLLEADSTMLRDAEKFRGLRARLTSVDSKSFSGFDPGFSLLVEIMQQFDLVYIIIDRVDRISGDFMREFLKNVMFRCTGTKVRTFLRGIEKSGYGVEDYQLE</sequence>
<evidence type="ECO:0000259" key="2">
    <source>
        <dbReference type="Pfam" id="PF24809"/>
    </source>
</evidence>
<dbReference type="EMBL" id="QJNS01000097">
    <property type="protein sequence ID" value="RYO87702.1"/>
    <property type="molecule type" value="Genomic_DNA"/>
</dbReference>
<proteinExistence type="predicted"/>
<keyword evidence="1" id="KW-0175">Coiled coil</keyword>
<protein>
    <recommendedName>
        <fullName evidence="2">DUF7708 domain-containing protein</fullName>
    </recommendedName>
</protein>
<name>A0ABY0H9U7_9PEZI</name>
<feature type="coiled-coil region" evidence="1">
    <location>
        <begin position="68"/>
        <end position="117"/>
    </location>
</feature>
<accession>A0ABY0H9U7</accession>
<reference evidence="3 4" key="1">
    <citation type="submission" date="2018-06" db="EMBL/GenBank/DDBJ databases">
        <title>Complete Genomes of Monosporascus.</title>
        <authorList>
            <person name="Robinson A.J."/>
            <person name="Natvig D.O."/>
        </authorList>
    </citation>
    <scope>NUCLEOTIDE SEQUENCE [LARGE SCALE GENOMIC DNA]</scope>
    <source>
        <strain evidence="3 4">CBS 609.92</strain>
    </source>
</reference>
<evidence type="ECO:0000256" key="1">
    <source>
        <dbReference type="SAM" id="Coils"/>
    </source>
</evidence>
<gene>
    <name evidence="3" type="ORF">DL762_004095</name>
</gene>
<organism evidence="3 4">
    <name type="scientific">Monosporascus cannonballus</name>
    <dbReference type="NCBI Taxonomy" id="155416"/>
    <lineage>
        <taxon>Eukaryota</taxon>
        <taxon>Fungi</taxon>
        <taxon>Dikarya</taxon>
        <taxon>Ascomycota</taxon>
        <taxon>Pezizomycotina</taxon>
        <taxon>Sordariomycetes</taxon>
        <taxon>Xylariomycetidae</taxon>
        <taxon>Xylariales</taxon>
        <taxon>Xylariales incertae sedis</taxon>
        <taxon>Monosporascus</taxon>
    </lineage>
</organism>
<keyword evidence="4" id="KW-1185">Reference proteome</keyword>
<dbReference type="Pfam" id="PF24809">
    <property type="entry name" value="DUF7708"/>
    <property type="match status" value="1"/>
</dbReference>
<dbReference type="Proteomes" id="UP000294003">
    <property type="component" value="Unassembled WGS sequence"/>
</dbReference>
<comment type="caution">
    <text evidence="3">The sequence shown here is derived from an EMBL/GenBank/DDBJ whole genome shotgun (WGS) entry which is preliminary data.</text>
</comment>